<evidence type="ECO:0000313" key="3">
    <source>
        <dbReference type="Proteomes" id="UP001642360"/>
    </source>
</evidence>
<protein>
    <recommendedName>
        <fullName evidence="1">Reverse transcriptase zinc-binding domain-containing protein</fullName>
    </recommendedName>
</protein>
<keyword evidence="3" id="KW-1185">Reference proteome</keyword>
<reference evidence="2 3" key="1">
    <citation type="submission" date="2024-02" db="EMBL/GenBank/DDBJ databases">
        <authorList>
            <person name="Vignale AGUSTIN F."/>
            <person name="Sosa J E."/>
            <person name="Modenutti C."/>
        </authorList>
    </citation>
    <scope>NUCLEOTIDE SEQUENCE [LARGE SCALE GENOMIC DNA]</scope>
</reference>
<dbReference type="EMBL" id="CAUOFW020005092">
    <property type="protein sequence ID" value="CAK9168550.1"/>
    <property type="molecule type" value="Genomic_DNA"/>
</dbReference>
<gene>
    <name evidence="2" type="ORF">ILEXP_LOCUS37945</name>
</gene>
<organism evidence="2 3">
    <name type="scientific">Ilex paraguariensis</name>
    <name type="common">yerba mate</name>
    <dbReference type="NCBI Taxonomy" id="185542"/>
    <lineage>
        <taxon>Eukaryota</taxon>
        <taxon>Viridiplantae</taxon>
        <taxon>Streptophyta</taxon>
        <taxon>Embryophyta</taxon>
        <taxon>Tracheophyta</taxon>
        <taxon>Spermatophyta</taxon>
        <taxon>Magnoliopsida</taxon>
        <taxon>eudicotyledons</taxon>
        <taxon>Gunneridae</taxon>
        <taxon>Pentapetalae</taxon>
        <taxon>asterids</taxon>
        <taxon>campanulids</taxon>
        <taxon>Aquifoliales</taxon>
        <taxon>Aquifoliaceae</taxon>
        <taxon>Ilex</taxon>
    </lineage>
</organism>
<feature type="domain" description="Reverse transcriptase zinc-binding" evidence="1">
    <location>
        <begin position="6"/>
        <end position="70"/>
    </location>
</feature>
<accession>A0ABC8TLU3</accession>
<dbReference type="InterPro" id="IPR026960">
    <property type="entry name" value="RVT-Znf"/>
</dbReference>
<evidence type="ECO:0000313" key="2">
    <source>
        <dbReference type="EMBL" id="CAK9168550.1"/>
    </source>
</evidence>
<evidence type="ECO:0000259" key="1">
    <source>
        <dbReference type="Pfam" id="PF13966"/>
    </source>
</evidence>
<name>A0ABC8TLU3_9AQUA</name>
<comment type="caution">
    <text evidence="2">The sequence shown here is derived from an EMBL/GenBank/DDBJ whole genome shotgun (WGS) entry which is preliminary data.</text>
</comment>
<sequence length="146" mass="16171">MRSDIDEVAAIIWKLEASPTAKLHGWKILRQAIPSDDKLKGIDVVVSNQCVLCKQAEETIQNLFVECKFRLEDRLLGGTGAASVGESEYSSPFSNCDSQHMGNLGPSGGGVIMRNHEGQVLVVTSNFYGCCSKFEAGVWLYWMLWR</sequence>
<dbReference type="Proteomes" id="UP001642360">
    <property type="component" value="Unassembled WGS sequence"/>
</dbReference>
<dbReference type="Pfam" id="PF13966">
    <property type="entry name" value="zf-RVT"/>
    <property type="match status" value="1"/>
</dbReference>
<dbReference type="AlphaFoldDB" id="A0ABC8TLU3"/>
<proteinExistence type="predicted"/>